<sequence>MTSTTAQIRTATAPPRARTLLTAALLLSVLATALAIGSGIATARPTEAPRLSAYGDDIWTFGNHANCRGTIHVSAKTDPRQPGKVFVTYRPGRFTGDGPGWRRNPVCTTRVFANWTIPARYHWSAPVSAGPRGGKAVTQVLRTGSGLYGIGFATPAVPQKPVQYTLFVS</sequence>
<dbReference type="EMBL" id="PKJC01000023">
    <property type="protein sequence ID" value="PKZ63561.1"/>
    <property type="molecule type" value="Genomic_DNA"/>
</dbReference>
<comment type="caution">
    <text evidence="1">The sequence shown here is derived from an EMBL/GenBank/DDBJ whole genome shotgun (WGS) entry which is preliminary data.</text>
</comment>
<dbReference type="Proteomes" id="UP000234662">
    <property type="component" value="Unassembled WGS sequence"/>
</dbReference>
<organism evidence="1 2">
    <name type="scientific">Gordonia terrae</name>
    <dbReference type="NCBI Taxonomy" id="2055"/>
    <lineage>
        <taxon>Bacteria</taxon>
        <taxon>Bacillati</taxon>
        <taxon>Actinomycetota</taxon>
        <taxon>Actinomycetes</taxon>
        <taxon>Mycobacteriales</taxon>
        <taxon>Gordoniaceae</taxon>
        <taxon>Gordonia</taxon>
    </lineage>
</organism>
<evidence type="ECO:0000313" key="1">
    <source>
        <dbReference type="EMBL" id="PKZ63561.1"/>
    </source>
</evidence>
<dbReference type="RefSeq" id="WP_101822052.1">
    <property type="nucleotide sequence ID" value="NZ_PKJC01000023.1"/>
</dbReference>
<protein>
    <submittedName>
        <fullName evidence="1">Enoyl-CoA hydratase</fullName>
    </submittedName>
</protein>
<gene>
    <name evidence="1" type="ORF">CYJ73_21090</name>
</gene>
<evidence type="ECO:0000313" key="2">
    <source>
        <dbReference type="Proteomes" id="UP000234662"/>
    </source>
</evidence>
<reference evidence="1 2" key="1">
    <citation type="submission" date="2017-12" db="EMBL/GenBank/DDBJ databases">
        <title>Phylogenetic diversity of female urinary microbiome.</title>
        <authorList>
            <person name="Thomas-White K."/>
            <person name="Wolfe A.J."/>
        </authorList>
    </citation>
    <scope>NUCLEOTIDE SEQUENCE [LARGE SCALE GENOMIC DNA]</scope>
    <source>
        <strain evidence="1 2">UMB0777</strain>
    </source>
</reference>
<accession>A0A2I1R363</accession>
<proteinExistence type="predicted"/>
<dbReference type="AlphaFoldDB" id="A0A2I1R363"/>
<name>A0A2I1R363_9ACTN</name>